<accession>A0A7S4EN47</accession>
<dbReference type="PANTHER" id="PTHR42256">
    <property type="entry name" value="OXOGLUTARATE/IRON-DEPENDENT DIOXYGENASE"/>
    <property type="match status" value="1"/>
</dbReference>
<dbReference type="InterPro" id="IPR037151">
    <property type="entry name" value="AlkB-like_sf"/>
</dbReference>
<dbReference type="AlphaFoldDB" id="A0A7S4EN47"/>
<sequence>MEILEEVPVGKEDGNTTSDNAVTTSNQKKGRKQNNNNNNNNRRRQPNKKPSDRTSNGKANGKTKTSAAAIVNSKPDENLCSNVAPDPRGEDPEQRMTKKTAGRNSESFDPKSTVVRPALRVQIGSPTAKCYNRFPLKHDDVVIVPELFGPEDDWSLYYKLVEEMTDLQQQNVKGSEWISWHEGAHLVAKNPSGSKTFQEIIDKLCDYFQIQKKGVGTRFNWYKDSSDWKPFHHDSAAFNPSRAKTQNITVGVSFGDFRELAFLRADDTSDCRLYFPQPNNGVFSFGRDVNIRWKHGINSLSNEEQVAHGINKGRVSIILWGLASNIKEEANSPSLLGADGKGPHAAKNNHKYHGNNKNRGGRRKPQQKKSTTTTSGKNADGNNSK</sequence>
<organism evidence="2">
    <name type="scientific">Pseudo-nitzschia australis</name>
    <dbReference type="NCBI Taxonomy" id="44445"/>
    <lineage>
        <taxon>Eukaryota</taxon>
        <taxon>Sar</taxon>
        <taxon>Stramenopiles</taxon>
        <taxon>Ochrophyta</taxon>
        <taxon>Bacillariophyta</taxon>
        <taxon>Bacillariophyceae</taxon>
        <taxon>Bacillariophycidae</taxon>
        <taxon>Bacillariales</taxon>
        <taxon>Bacillariaceae</taxon>
        <taxon>Pseudo-nitzschia</taxon>
    </lineage>
</organism>
<feature type="compositionally biased region" description="Polar residues" evidence="1">
    <location>
        <begin position="376"/>
        <end position="385"/>
    </location>
</feature>
<evidence type="ECO:0008006" key="3">
    <source>
        <dbReference type="Google" id="ProtNLM"/>
    </source>
</evidence>
<feature type="compositionally biased region" description="Basic and acidic residues" evidence="1">
    <location>
        <begin position="87"/>
        <end position="96"/>
    </location>
</feature>
<name>A0A7S4EN47_9STRA</name>
<dbReference type="Gene3D" id="2.60.120.590">
    <property type="entry name" value="Alpha-ketoglutarate-dependent dioxygenase AlkB-like"/>
    <property type="match status" value="1"/>
</dbReference>
<evidence type="ECO:0000256" key="1">
    <source>
        <dbReference type="SAM" id="MobiDB-lite"/>
    </source>
</evidence>
<dbReference type="SUPFAM" id="SSF51197">
    <property type="entry name" value="Clavaminate synthase-like"/>
    <property type="match status" value="1"/>
</dbReference>
<feature type="region of interest" description="Disordered" evidence="1">
    <location>
        <begin position="334"/>
        <end position="385"/>
    </location>
</feature>
<gene>
    <name evidence="2" type="ORF">PAUS00366_LOCUS17363</name>
</gene>
<dbReference type="EMBL" id="HBIX01025247">
    <property type="protein sequence ID" value="CAE0724606.1"/>
    <property type="molecule type" value="Transcribed_RNA"/>
</dbReference>
<feature type="compositionally biased region" description="Polar residues" evidence="1">
    <location>
        <begin position="15"/>
        <end position="25"/>
    </location>
</feature>
<feature type="region of interest" description="Disordered" evidence="1">
    <location>
        <begin position="1"/>
        <end position="113"/>
    </location>
</feature>
<feature type="compositionally biased region" description="Polar residues" evidence="1">
    <location>
        <begin position="53"/>
        <end position="66"/>
    </location>
</feature>
<proteinExistence type="predicted"/>
<evidence type="ECO:0000313" key="2">
    <source>
        <dbReference type="EMBL" id="CAE0724606.1"/>
    </source>
</evidence>
<reference evidence="2" key="1">
    <citation type="submission" date="2021-01" db="EMBL/GenBank/DDBJ databases">
        <authorList>
            <person name="Corre E."/>
            <person name="Pelletier E."/>
            <person name="Niang G."/>
            <person name="Scheremetjew M."/>
            <person name="Finn R."/>
            <person name="Kale V."/>
            <person name="Holt S."/>
            <person name="Cochrane G."/>
            <person name="Meng A."/>
            <person name="Brown T."/>
            <person name="Cohen L."/>
        </authorList>
    </citation>
    <scope>NUCLEOTIDE SEQUENCE</scope>
    <source>
        <strain evidence="2">10249 10 AB</strain>
    </source>
</reference>
<protein>
    <recommendedName>
        <fullName evidence="3">Fe2OG dioxygenase domain-containing protein</fullName>
    </recommendedName>
</protein>
<dbReference type="PANTHER" id="PTHR42256:SF1">
    <property type="entry name" value="FE2OG DIOXYGENASE DOMAIN-CONTAINING PROTEIN"/>
    <property type="match status" value="1"/>
</dbReference>
<feature type="compositionally biased region" description="Basic residues" evidence="1">
    <location>
        <begin position="347"/>
        <end position="367"/>
    </location>
</feature>